<evidence type="ECO:0000256" key="1">
    <source>
        <dbReference type="SAM" id="Phobius"/>
    </source>
</evidence>
<feature type="transmembrane region" description="Helical" evidence="1">
    <location>
        <begin position="627"/>
        <end position="645"/>
    </location>
</feature>
<comment type="caution">
    <text evidence="3">The sequence shown here is derived from an EMBL/GenBank/DDBJ whole genome shotgun (WGS) entry which is preliminary data.</text>
</comment>
<feature type="transmembrane region" description="Helical" evidence="1">
    <location>
        <begin position="560"/>
        <end position="576"/>
    </location>
</feature>
<dbReference type="InterPro" id="IPR050491">
    <property type="entry name" value="AmpC-like"/>
</dbReference>
<dbReference type="EMBL" id="JBEPMU010000004">
    <property type="protein sequence ID" value="MET3653389.1"/>
    <property type="molecule type" value="Genomic_DNA"/>
</dbReference>
<dbReference type="Gene3D" id="3.40.710.10">
    <property type="entry name" value="DD-peptidase/beta-lactamase superfamily"/>
    <property type="match status" value="1"/>
</dbReference>
<keyword evidence="1" id="KW-0472">Membrane</keyword>
<keyword evidence="4" id="KW-1185">Reference proteome</keyword>
<dbReference type="RefSeq" id="WP_354014773.1">
    <property type="nucleotide sequence ID" value="NZ_JBEPMU010000004.1"/>
</dbReference>
<name>A0ABV2JZU1_9GAMM</name>
<keyword evidence="1" id="KW-0812">Transmembrane</keyword>
<gene>
    <name evidence="3" type="ORF">ABIC75_003125</name>
</gene>
<feature type="domain" description="Beta-lactamase-related" evidence="2">
    <location>
        <begin position="67"/>
        <end position="382"/>
    </location>
</feature>
<feature type="transmembrane region" description="Helical" evidence="1">
    <location>
        <begin position="588"/>
        <end position="607"/>
    </location>
</feature>
<organism evidence="3 4">
    <name type="scientific">Dyella japonica</name>
    <dbReference type="NCBI Taxonomy" id="231455"/>
    <lineage>
        <taxon>Bacteria</taxon>
        <taxon>Pseudomonadati</taxon>
        <taxon>Pseudomonadota</taxon>
        <taxon>Gammaproteobacteria</taxon>
        <taxon>Lysobacterales</taxon>
        <taxon>Rhodanobacteraceae</taxon>
        <taxon>Dyella</taxon>
    </lineage>
</organism>
<dbReference type="Proteomes" id="UP001549184">
    <property type="component" value="Unassembled WGS sequence"/>
</dbReference>
<evidence type="ECO:0000313" key="4">
    <source>
        <dbReference type="Proteomes" id="UP001549184"/>
    </source>
</evidence>
<keyword evidence="1" id="KW-1133">Transmembrane helix</keyword>
<dbReference type="InterPro" id="IPR001466">
    <property type="entry name" value="Beta-lactam-related"/>
</dbReference>
<dbReference type="InterPro" id="IPR012338">
    <property type="entry name" value="Beta-lactam/transpept-like"/>
</dbReference>
<dbReference type="Pfam" id="PF00144">
    <property type="entry name" value="Beta-lactamase"/>
    <property type="match status" value="1"/>
</dbReference>
<evidence type="ECO:0000313" key="3">
    <source>
        <dbReference type="EMBL" id="MET3653389.1"/>
    </source>
</evidence>
<feature type="transmembrane region" description="Helical" evidence="1">
    <location>
        <begin position="515"/>
        <end position="539"/>
    </location>
</feature>
<protein>
    <submittedName>
        <fullName evidence="3">CubicO group peptidase (Beta-lactamase class C family)</fullName>
    </submittedName>
</protein>
<proteinExistence type="predicted"/>
<evidence type="ECO:0000259" key="2">
    <source>
        <dbReference type="Pfam" id="PF00144"/>
    </source>
</evidence>
<sequence length="651" mass="71359">MLAIASTVMSRFSLRRQVAAFALMLLPAALWAQAPIQITPLPEAKHATVQQLGAADLDARDLQTWLDAEMSGVMRQGAIGGAVVVVVKDGELLYARGYGDADAAAKKPVDPVATMFRVGSISELFTWTAVMQLVEKHKLDLDADINRYLDFIVPPRDGKPITLRDLMTHTAGFEEVLKDRYTGNPASLMRYEAWLKQWVPARIYNTGEVPAYSAYGAALAGYIVQRVSGQPFNDYMERHMLEPLEMKHASFRQPLPASLQADLALNYGRQGAAPHPFEFRMAAPASALSVSGEDMAHFMIAHLQFGRSGNAQLLEQATVQLMQGYQRAVIPGLPGMALGFMHLDHGDQIILGGGDDVAGSHSLLALFPERHTGIFIATQGGHAGTLLRPLVNHFSDRYFPALPQLKPATLGTDKQHAAQLVGRYASSITSHSNVLALRDYFQQARISVATDGSLIAPMFGSAHWREVKPYLWLDDATGRHLGALMRDGKVGMVSVDTLSPSLVYLPATGWSPARVIGVVTAMLAVFALIALSWPIVALLRRRDISALADQDLRWYRLSRLTAILYLLFAGGWYLMLPRLGASVLDTRLRLLQLIGVLAVLGTLAVALETWRAWRHGGSWWRRISGTILLLACLAAIAFIAHWHLLSPGLNY</sequence>
<reference evidence="3 4" key="1">
    <citation type="submission" date="2024-06" db="EMBL/GenBank/DDBJ databases">
        <title>Sorghum-associated microbial communities from plants grown in Nebraska, USA.</title>
        <authorList>
            <person name="Schachtman D."/>
        </authorList>
    </citation>
    <scope>NUCLEOTIDE SEQUENCE [LARGE SCALE GENOMIC DNA]</scope>
    <source>
        <strain evidence="3 4">1073</strain>
    </source>
</reference>
<accession>A0ABV2JZU1</accession>
<dbReference type="PANTHER" id="PTHR46825">
    <property type="entry name" value="D-ALANYL-D-ALANINE-CARBOXYPEPTIDASE/ENDOPEPTIDASE AMPH"/>
    <property type="match status" value="1"/>
</dbReference>
<dbReference type="SUPFAM" id="SSF56601">
    <property type="entry name" value="beta-lactamase/transpeptidase-like"/>
    <property type="match status" value="1"/>
</dbReference>
<dbReference type="PANTHER" id="PTHR46825:SF9">
    <property type="entry name" value="BETA-LACTAMASE-RELATED DOMAIN-CONTAINING PROTEIN"/>
    <property type="match status" value="1"/>
</dbReference>